<dbReference type="EMBL" id="CP027783">
    <property type="protein sequence ID" value="AYW47177.1"/>
    <property type="molecule type" value="Genomic_DNA"/>
</dbReference>
<dbReference type="CDD" id="cd06550">
    <property type="entry name" value="TM_ABC_iron-siderophores_like"/>
    <property type="match status" value="1"/>
</dbReference>
<dbReference type="RefSeq" id="WP_123934177.1">
    <property type="nucleotide sequence ID" value="NZ_BSUW01000001.1"/>
</dbReference>
<accession>A0AA37XI81</accession>
<evidence type="ECO:0000313" key="10">
    <source>
        <dbReference type="EMBL" id="GMA70968.1"/>
    </source>
</evidence>
<keyword evidence="5 8" id="KW-0812">Transmembrane</keyword>
<dbReference type="Pfam" id="PF01032">
    <property type="entry name" value="FecCD"/>
    <property type="match status" value="1"/>
</dbReference>
<evidence type="ECO:0000256" key="6">
    <source>
        <dbReference type="ARBA" id="ARBA00022989"/>
    </source>
</evidence>
<keyword evidence="4" id="KW-1003">Cell membrane</keyword>
<gene>
    <name evidence="10" type="primary">fhuG_1</name>
    <name evidence="11" type="synonym">fhuG_2</name>
    <name evidence="12" type="synonym">fhuG_3</name>
    <name evidence="9" type="ORF">C7K38_01600</name>
    <name evidence="10" type="ORF">GCM10025885_00170</name>
    <name evidence="11" type="ORF">GCM10025885_23570</name>
    <name evidence="12" type="ORF">GCM10025885_24180</name>
</gene>
<feature type="transmembrane region" description="Helical" evidence="8">
    <location>
        <begin position="144"/>
        <end position="166"/>
    </location>
</feature>
<keyword evidence="6 8" id="KW-1133">Transmembrane helix</keyword>
<evidence type="ECO:0000256" key="5">
    <source>
        <dbReference type="ARBA" id="ARBA00022692"/>
    </source>
</evidence>
<feature type="transmembrane region" description="Helical" evidence="8">
    <location>
        <begin position="233"/>
        <end position="260"/>
    </location>
</feature>
<dbReference type="AlphaFoldDB" id="A0AA37XI81"/>
<evidence type="ECO:0000256" key="4">
    <source>
        <dbReference type="ARBA" id="ARBA00022475"/>
    </source>
</evidence>
<evidence type="ECO:0000313" key="13">
    <source>
        <dbReference type="Proteomes" id="UP000268310"/>
    </source>
</evidence>
<dbReference type="EMBL" id="BSUW01000001">
    <property type="protein sequence ID" value="GMA70968.1"/>
    <property type="molecule type" value="Genomic_DNA"/>
</dbReference>
<dbReference type="EMBL" id="BSUW01000002">
    <property type="protein sequence ID" value="GMA73369.1"/>
    <property type="molecule type" value="Genomic_DNA"/>
</dbReference>
<keyword evidence="3" id="KW-0813">Transport</keyword>
<evidence type="ECO:0000313" key="14">
    <source>
        <dbReference type="Proteomes" id="UP001157039"/>
    </source>
</evidence>
<dbReference type="Proteomes" id="UP000268310">
    <property type="component" value="Chromosome"/>
</dbReference>
<protein>
    <submittedName>
        <fullName evidence="9 10">ABC transporter permease</fullName>
    </submittedName>
</protein>
<evidence type="ECO:0000313" key="12">
    <source>
        <dbReference type="EMBL" id="GMA73369.1"/>
    </source>
</evidence>
<keyword evidence="13" id="KW-1185">Reference proteome</keyword>
<evidence type="ECO:0000256" key="2">
    <source>
        <dbReference type="ARBA" id="ARBA00007935"/>
    </source>
</evidence>
<proteinExistence type="inferred from homology"/>
<dbReference type="PANTHER" id="PTHR30472:SF64">
    <property type="entry name" value="IRON(3+)-HYDROXAMATE IMPORT SYSTEM PERMEASE PROTEIN FHUG"/>
    <property type="match status" value="1"/>
</dbReference>
<dbReference type="GO" id="GO:0022857">
    <property type="term" value="F:transmembrane transporter activity"/>
    <property type="evidence" value="ECO:0007669"/>
    <property type="project" value="InterPro"/>
</dbReference>
<name>A0AA37XI81_9ENTE</name>
<reference evidence="10" key="4">
    <citation type="submission" date="2023-02" db="EMBL/GenBank/DDBJ databases">
        <authorList>
            <person name="Sun Q."/>
            <person name="Mori K."/>
        </authorList>
    </citation>
    <scope>NUCLEOTIDE SEQUENCE</scope>
    <source>
        <strain evidence="10">NBRC 114545</strain>
    </source>
</reference>
<dbReference type="GO" id="GO:0005886">
    <property type="term" value="C:plasma membrane"/>
    <property type="evidence" value="ECO:0007669"/>
    <property type="project" value="UniProtKB-SubCell"/>
</dbReference>
<dbReference type="EMBL" id="BSUW01000001">
    <property type="protein sequence ID" value="GMA73308.1"/>
    <property type="molecule type" value="Genomic_DNA"/>
</dbReference>
<feature type="transmembrane region" description="Helical" evidence="8">
    <location>
        <begin position="186"/>
        <end position="206"/>
    </location>
</feature>
<feature type="transmembrane region" description="Helical" evidence="8">
    <location>
        <begin position="112"/>
        <end position="132"/>
    </location>
</feature>
<dbReference type="GO" id="GO:0033214">
    <property type="term" value="P:siderophore-iron import into cell"/>
    <property type="evidence" value="ECO:0007669"/>
    <property type="project" value="TreeGrafter"/>
</dbReference>
<evidence type="ECO:0000313" key="9">
    <source>
        <dbReference type="EMBL" id="AYW47177.1"/>
    </source>
</evidence>
<evidence type="ECO:0000256" key="7">
    <source>
        <dbReference type="ARBA" id="ARBA00023136"/>
    </source>
</evidence>
<dbReference type="SUPFAM" id="SSF81345">
    <property type="entry name" value="ABC transporter involved in vitamin B12 uptake, BtuC"/>
    <property type="match status" value="1"/>
</dbReference>
<dbReference type="FunFam" id="1.10.3470.10:FF:000001">
    <property type="entry name" value="Vitamin B12 ABC transporter permease BtuC"/>
    <property type="match status" value="1"/>
</dbReference>
<dbReference type="Proteomes" id="UP001157039">
    <property type="component" value="Unassembled WGS sequence"/>
</dbReference>
<sequence>MKKRVWALLSLLLIIGITLSLSVGTISLSVTEILAVLTGDGTPAQQLLVFHFRFPRTLIAIFAGAGLAISGYLFQTVTHNDLAEPGILSINAGAGLTVLLYLGFFTNHSSNNLLPLIACSGSFFAAFLVYFCGKQGENVAMNRLLLSGVAVNAGISALTLISTVNVSQDSYRFVTAWLSGTIWGTTWQHIMMILPILFCLIPFILWQGKSLEVMALGDKQAIGLGLSLKKKQLFFLFSAIVLAAVSVALIGNISFLGLIAPHLAKNLIHQRNNLTLLMSAFFGAILLLYSDIVGRVILSNGEMAAGIIVSIVGAPYFIFRLLKTNQGAFNKAK</sequence>
<feature type="transmembrane region" description="Helical" evidence="8">
    <location>
        <begin position="272"/>
        <end position="289"/>
    </location>
</feature>
<comment type="similarity">
    <text evidence="2">Belongs to the binding-protein-dependent transport system permease family. FecCD subfamily.</text>
</comment>
<dbReference type="PANTHER" id="PTHR30472">
    <property type="entry name" value="FERRIC ENTEROBACTIN TRANSPORT SYSTEM PERMEASE PROTEIN"/>
    <property type="match status" value="1"/>
</dbReference>
<comment type="subcellular location">
    <subcellularLocation>
        <location evidence="1">Cell membrane</location>
        <topology evidence="1">Multi-pass membrane protein</topology>
    </subcellularLocation>
</comment>
<reference evidence="9 13" key="1">
    <citation type="journal article" date="2012" name="Int. J. Syst. Evol. Microbiol.">
        <title>Characterization of Tetragenococcus strains from sugar thick juice reveals a novel species, Tetragenococcus osmophilus sp. nov., and divides Tetragenococcus halophilus into two subspecies, T. halophilus subsp. halophilus subsp. nov. and T. halophilus subsp. flandriensis subsp. nov.</title>
        <authorList>
            <person name="Juste A."/>
            <person name="Van Trappen S."/>
            <person name="Verreth C."/>
            <person name="Cleenwerck I."/>
            <person name="De Vos P."/>
            <person name="Lievens B."/>
            <person name="Willems K.A."/>
        </authorList>
    </citation>
    <scope>NUCLEOTIDE SEQUENCE [LARGE SCALE GENOMIC DNA]</scope>
    <source>
        <strain evidence="9 13">JCM 31126</strain>
    </source>
</reference>
<evidence type="ECO:0000256" key="3">
    <source>
        <dbReference type="ARBA" id="ARBA00022448"/>
    </source>
</evidence>
<feature type="transmembrane region" description="Helical" evidence="8">
    <location>
        <begin position="301"/>
        <end position="319"/>
    </location>
</feature>
<feature type="transmembrane region" description="Helical" evidence="8">
    <location>
        <begin position="86"/>
        <end position="106"/>
    </location>
</feature>
<dbReference type="Gene3D" id="1.10.3470.10">
    <property type="entry name" value="ABC transporter involved in vitamin B12 uptake, BtuC"/>
    <property type="match status" value="1"/>
</dbReference>
<dbReference type="KEGG" id="too:C7K38_01600"/>
<evidence type="ECO:0000256" key="1">
    <source>
        <dbReference type="ARBA" id="ARBA00004651"/>
    </source>
</evidence>
<evidence type="ECO:0000256" key="8">
    <source>
        <dbReference type="SAM" id="Phobius"/>
    </source>
</evidence>
<evidence type="ECO:0000313" key="11">
    <source>
        <dbReference type="EMBL" id="GMA73308.1"/>
    </source>
</evidence>
<feature type="transmembrane region" description="Helical" evidence="8">
    <location>
        <begin position="57"/>
        <end position="74"/>
    </location>
</feature>
<keyword evidence="7 8" id="KW-0472">Membrane</keyword>
<dbReference type="InterPro" id="IPR000522">
    <property type="entry name" value="ABC_transptr_permease_BtuC"/>
</dbReference>
<reference evidence="10 14" key="2">
    <citation type="journal article" date="2014" name="Int. J. Syst. Evol. Microbiol.">
        <title>Complete genome sequence of Corynebacterium casei LMG S-19264T (=DSM 44701T), isolated from a smear-ripened cheese.</title>
        <authorList>
            <consortium name="US DOE Joint Genome Institute (JGI-PGF)"/>
            <person name="Walter F."/>
            <person name="Albersmeier A."/>
            <person name="Kalinowski J."/>
            <person name="Ruckert C."/>
        </authorList>
    </citation>
    <scope>NUCLEOTIDE SEQUENCE [LARGE SCALE GENOMIC DNA]</scope>
    <source>
        <strain evidence="10 14">NBRC 114545</strain>
    </source>
</reference>
<reference evidence="9" key="3">
    <citation type="submission" date="2018-03" db="EMBL/GenBank/DDBJ databases">
        <authorList>
            <person name="Jeon C.O."/>
        </authorList>
    </citation>
    <scope>NUCLEOTIDE SEQUENCE</scope>
    <source>
        <strain evidence="9">JCM 31126</strain>
    </source>
</reference>
<organism evidence="10 14">
    <name type="scientific">Tetragenococcus osmophilus</name>
    <dbReference type="NCBI Taxonomy" id="526944"/>
    <lineage>
        <taxon>Bacteria</taxon>
        <taxon>Bacillati</taxon>
        <taxon>Bacillota</taxon>
        <taxon>Bacilli</taxon>
        <taxon>Lactobacillales</taxon>
        <taxon>Enterococcaceae</taxon>
        <taxon>Tetragenococcus</taxon>
    </lineage>
</organism>
<dbReference type="InterPro" id="IPR037294">
    <property type="entry name" value="ABC_BtuC-like"/>
</dbReference>